<gene>
    <name evidence="1" type="ORF">PR048_017932</name>
</gene>
<dbReference type="Proteomes" id="UP001159363">
    <property type="component" value="Chromosome 5"/>
</dbReference>
<comment type="caution">
    <text evidence="1">The sequence shown here is derived from an EMBL/GenBank/DDBJ whole genome shotgun (WGS) entry which is preliminary data.</text>
</comment>
<protein>
    <submittedName>
        <fullName evidence="1">Uncharacterized protein</fullName>
    </submittedName>
</protein>
<proteinExistence type="predicted"/>
<sequence length="213" mass="23616">MEVRRSAMAGLACVNKPASVSSSYSFSWAPALYEALGFHGRREAGRASRYDLLEQHRKTARSRDKLAKTTSFFVFAKPPLSGYNVLAWVIQIVEGRYREVITSEKATQRRDLYLSAQRLFKEIRGHGGVVARLLVSPLDKPGSIPGGVTPGFSYVGIVPDDAAGRRVFLGISRFLPPLNSGAVLYSRRFTLIGFNYLDVKNRPNLFNSPAIYA</sequence>
<accession>A0ABQ9HB81</accession>
<keyword evidence="2" id="KW-1185">Reference proteome</keyword>
<evidence type="ECO:0000313" key="1">
    <source>
        <dbReference type="EMBL" id="KAJ8881451.1"/>
    </source>
</evidence>
<name>A0ABQ9HB81_9NEOP</name>
<organism evidence="1 2">
    <name type="scientific">Dryococelus australis</name>
    <dbReference type="NCBI Taxonomy" id="614101"/>
    <lineage>
        <taxon>Eukaryota</taxon>
        <taxon>Metazoa</taxon>
        <taxon>Ecdysozoa</taxon>
        <taxon>Arthropoda</taxon>
        <taxon>Hexapoda</taxon>
        <taxon>Insecta</taxon>
        <taxon>Pterygota</taxon>
        <taxon>Neoptera</taxon>
        <taxon>Polyneoptera</taxon>
        <taxon>Phasmatodea</taxon>
        <taxon>Verophasmatodea</taxon>
        <taxon>Anareolatae</taxon>
        <taxon>Phasmatidae</taxon>
        <taxon>Eurycanthinae</taxon>
        <taxon>Dryococelus</taxon>
    </lineage>
</organism>
<dbReference type="EMBL" id="JARBHB010000006">
    <property type="protein sequence ID" value="KAJ8881451.1"/>
    <property type="molecule type" value="Genomic_DNA"/>
</dbReference>
<evidence type="ECO:0000313" key="2">
    <source>
        <dbReference type="Proteomes" id="UP001159363"/>
    </source>
</evidence>
<reference evidence="1 2" key="1">
    <citation type="submission" date="2023-02" db="EMBL/GenBank/DDBJ databases">
        <title>LHISI_Scaffold_Assembly.</title>
        <authorList>
            <person name="Stuart O.P."/>
            <person name="Cleave R."/>
            <person name="Magrath M.J.L."/>
            <person name="Mikheyev A.S."/>
        </authorList>
    </citation>
    <scope>NUCLEOTIDE SEQUENCE [LARGE SCALE GENOMIC DNA]</scope>
    <source>
        <strain evidence="1">Daus_M_001</strain>
        <tissue evidence="1">Leg muscle</tissue>
    </source>
</reference>